<dbReference type="GO" id="GO:0043200">
    <property type="term" value="P:response to amino acid"/>
    <property type="evidence" value="ECO:0007669"/>
    <property type="project" value="TreeGrafter"/>
</dbReference>
<dbReference type="SMART" id="SM00344">
    <property type="entry name" value="HTH_ASNC"/>
    <property type="match status" value="1"/>
</dbReference>
<dbReference type="Pfam" id="PF13404">
    <property type="entry name" value="HTH_AsnC-type"/>
    <property type="match status" value="1"/>
</dbReference>
<evidence type="ECO:0000256" key="2">
    <source>
        <dbReference type="ARBA" id="ARBA00023125"/>
    </source>
</evidence>
<evidence type="ECO:0000313" key="5">
    <source>
        <dbReference type="EMBL" id="KZE79153.1"/>
    </source>
</evidence>
<dbReference type="Pfam" id="PF01037">
    <property type="entry name" value="AsnC_trans_reg"/>
    <property type="match status" value="1"/>
</dbReference>
<dbReference type="eggNOG" id="COG1522">
    <property type="taxonomic scope" value="Bacteria"/>
</dbReference>
<proteinExistence type="predicted"/>
<reference evidence="6" key="1">
    <citation type="submission" date="2016-01" db="EMBL/GenBank/DDBJ databases">
        <title>Draft genome of Chromobacterium sp. F49.</title>
        <authorList>
            <person name="Hong K.W."/>
        </authorList>
    </citation>
    <scope>NUCLEOTIDE SEQUENCE [LARGE SCALE GENOMIC DNA]</scope>
    <source>
        <strain evidence="6">M63</strain>
    </source>
</reference>
<dbReference type="AlphaFoldDB" id="A0A163YB52"/>
<evidence type="ECO:0000313" key="6">
    <source>
        <dbReference type="Proteomes" id="UP000076563"/>
    </source>
</evidence>
<dbReference type="InterPro" id="IPR011008">
    <property type="entry name" value="Dimeric_a/b-barrel"/>
</dbReference>
<evidence type="ECO:0000256" key="1">
    <source>
        <dbReference type="ARBA" id="ARBA00023015"/>
    </source>
</evidence>
<protein>
    <submittedName>
        <fullName evidence="5">Transcriptional regulator</fullName>
    </submittedName>
</protein>
<accession>A0A163YB52</accession>
<dbReference type="EMBL" id="LQRA01000052">
    <property type="protein sequence ID" value="KZE79153.1"/>
    <property type="molecule type" value="Genomic_DNA"/>
</dbReference>
<dbReference type="PANTHER" id="PTHR30154">
    <property type="entry name" value="LEUCINE-RESPONSIVE REGULATORY PROTEIN"/>
    <property type="match status" value="1"/>
</dbReference>
<comment type="caution">
    <text evidence="5">The sequence shown here is derived from an EMBL/GenBank/DDBJ whole genome shotgun (WGS) entry which is preliminary data.</text>
</comment>
<dbReference type="InterPro" id="IPR000485">
    <property type="entry name" value="AsnC-type_HTH_dom"/>
</dbReference>
<dbReference type="GO" id="GO:0043565">
    <property type="term" value="F:sequence-specific DNA binding"/>
    <property type="evidence" value="ECO:0007669"/>
    <property type="project" value="InterPro"/>
</dbReference>
<dbReference type="InterPro" id="IPR036388">
    <property type="entry name" value="WH-like_DNA-bd_sf"/>
</dbReference>
<sequence length="138" mass="15449">MELDQTDIEIIRLLRQNARIQWKEIGEKVFLSGQAVGNRIKRLEDLGIIQAYTVQVNEEKMGRSVLAFITVFMKSTNHSGFESFIHEQEAVLEAYRVSGEGCYTVKAAVSDPAALSVLLDAILQYGNYKVNLAIGKVK</sequence>
<evidence type="ECO:0000256" key="3">
    <source>
        <dbReference type="ARBA" id="ARBA00023163"/>
    </source>
</evidence>
<dbReference type="RefSeq" id="WP_063181708.1">
    <property type="nucleotide sequence ID" value="NZ_LQRA01000052.1"/>
</dbReference>
<keyword evidence="2" id="KW-0238">DNA-binding</keyword>
<dbReference type="Gene3D" id="1.10.10.10">
    <property type="entry name" value="Winged helix-like DNA-binding domain superfamily/Winged helix DNA-binding domain"/>
    <property type="match status" value="1"/>
</dbReference>
<keyword evidence="1" id="KW-0805">Transcription regulation</keyword>
<dbReference type="PROSITE" id="PS50956">
    <property type="entry name" value="HTH_ASNC_2"/>
    <property type="match status" value="1"/>
</dbReference>
<dbReference type="GO" id="GO:0005829">
    <property type="term" value="C:cytosol"/>
    <property type="evidence" value="ECO:0007669"/>
    <property type="project" value="TreeGrafter"/>
</dbReference>
<gene>
    <name evidence="5" type="ORF">AV654_16880</name>
</gene>
<dbReference type="InterPro" id="IPR019887">
    <property type="entry name" value="Tscrpt_reg_AsnC/Lrp_C"/>
</dbReference>
<evidence type="ECO:0000259" key="4">
    <source>
        <dbReference type="PROSITE" id="PS50956"/>
    </source>
</evidence>
<dbReference type="OrthoDB" id="34294at2"/>
<dbReference type="Proteomes" id="UP000076563">
    <property type="component" value="Unassembled WGS sequence"/>
</dbReference>
<keyword evidence="6" id="KW-1185">Reference proteome</keyword>
<dbReference type="InterPro" id="IPR019888">
    <property type="entry name" value="Tscrpt_reg_AsnC-like"/>
</dbReference>
<organism evidence="5 6">
    <name type="scientific">Paenibacillus elgii</name>
    <dbReference type="NCBI Taxonomy" id="189691"/>
    <lineage>
        <taxon>Bacteria</taxon>
        <taxon>Bacillati</taxon>
        <taxon>Bacillota</taxon>
        <taxon>Bacilli</taxon>
        <taxon>Bacillales</taxon>
        <taxon>Paenibacillaceae</taxon>
        <taxon>Paenibacillus</taxon>
    </lineage>
</organism>
<dbReference type="PRINTS" id="PR00033">
    <property type="entry name" value="HTHASNC"/>
</dbReference>
<keyword evidence="3" id="KW-0804">Transcription</keyword>
<dbReference type="Gene3D" id="3.30.70.920">
    <property type="match status" value="1"/>
</dbReference>
<dbReference type="InterPro" id="IPR036390">
    <property type="entry name" value="WH_DNA-bd_sf"/>
</dbReference>
<dbReference type="SUPFAM" id="SSF54909">
    <property type="entry name" value="Dimeric alpha+beta barrel"/>
    <property type="match status" value="1"/>
</dbReference>
<dbReference type="SUPFAM" id="SSF46785">
    <property type="entry name" value="Winged helix' DNA-binding domain"/>
    <property type="match status" value="1"/>
</dbReference>
<name>A0A163YB52_9BACL</name>
<dbReference type="STRING" id="1007103.GCA_000213315_06826"/>
<feature type="domain" description="HTH asnC-type" evidence="4">
    <location>
        <begin position="3"/>
        <end position="64"/>
    </location>
</feature>
<dbReference type="PANTHER" id="PTHR30154:SF55">
    <property type="entry name" value="HTH-TYPE TRANSCRIPTIONAL REGULATOR LRPB"/>
    <property type="match status" value="1"/>
</dbReference>